<evidence type="ECO:0000256" key="1">
    <source>
        <dbReference type="ARBA" id="ARBA00004123"/>
    </source>
</evidence>
<evidence type="ECO:0000256" key="4">
    <source>
        <dbReference type="SAM" id="MobiDB-lite"/>
    </source>
</evidence>
<dbReference type="FunFam" id="1.20.5.170:FF:000036">
    <property type="entry name" value="ABSCISIC ACID-INSENSITIVE 5-like protein 2"/>
    <property type="match status" value="1"/>
</dbReference>
<dbReference type="PANTHER" id="PTHR22952">
    <property type="entry name" value="CAMP-RESPONSE ELEMENT BINDING PROTEIN-RELATED"/>
    <property type="match status" value="1"/>
</dbReference>
<evidence type="ECO:0000259" key="5">
    <source>
        <dbReference type="PROSITE" id="PS50217"/>
    </source>
</evidence>
<gene>
    <name evidence="6" type="primary">ABI5</name>
</gene>
<feature type="region of interest" description="Disordered" evidence="4">
    <location>
        <begin position="134"/>
        <end position="156"/>
    </location>
</feature>
<evidence type="ECO:0000256" key="2">
    <source>
        <dbReference type="ARBA" id="ARBA00023125"/>
    </source>
</evidence>
<dbReference type="GO" id="GO:0005634">
    <property type="term" value="C:nucleus"/>
    <property type="evidence" value="ECO:0007669"/>
    <property type="project" value="UniProtKB-SubCell"/>
</dbReference>
<dbReference type="InterPro" id="IPR004827">
    <property type="entry name" value="bZIP"/>
</dbReference>
<name>A0A4D6QI95_9BRYO</name>
<dbReference type="Gene3D" id="1.20.5.170">
    <property type="match status" value="1"/>
</dbReference>
<sequence>MGSRPRSPQAASNGATSSSVSNGLATSTLPGGGSRFNSLARQSSIYSLTLDEFQNVLTEPGKNFGSMNMDEFLKNIWTAEESQAMAAAMGSVGDAGQGSGGMLTRQPSLQRQGSITLPRTLSRKTVDEVWKDIHRGSSGNSESGGEPPVGASPQDRTQTFGEMTLEDFLVKAGVMREDLEVATQGFGSFVSGLGNAEKPRAVHGDRSVGAGEIVPTLSLSPANVMTSQATIEAMQLDEYHKNQQAAATQQHQQNDWLRSIAQQQVHQQQVHQQQHMLQQQHAAAEAAYVNVAAKRMGNGTGPMVGMATMGMPGAMGANMGPGMAGGMPGGGLAMGLGGMTVNMGLAPNSPPSPDSDGGRSGLSLSPIHYGLDGSVRGRKRGPDGPVEKVVERRQRRMIKNRESAARSRARKQAYTVELEAEVSQLKEENMRLRKQQVSSRKSEEEAERRKKQCLQIMDMLKSATKVVGVEKPNSLRRTRTATW</sequence>
<dbReference type="GO" id="GO:0045893">
    <property type="term" value="P:positive regulation of DNA-templated transcription"/>
    <property type="evidence" value="ECO:0007669"/>
    <property type="project" value="InterPro"/>
</dbReference>
<dbReference type="PROSITE" id="PS00036">
    <property type="entry name" value="BZIP_BASIC"/>
    <property type="match status" value="1"/>
</dbReference>
<evidence type="ECO:0000256" key="3">
    <source>
        <dbReference type="ARBA" id="ARBA00023242"/>
    </source>
</evidence>
<dbReference type="PROSITE" id="PS50217">
    <property type="entry name" value="BZIP"/>
    <property type="match status" value="1"/>
</dbReference>
<dbReference type="InterPro" id="IPR046347">
    <property type="entry name" value="bZIP_sf"/>
</dbReference>
<reference evidence="6" key="1">
    <citation type="submission" date="2018-09" db="EMBL/GenBank/DDBJ databases">
        <title>Transcriptome sequencing and physiological analysis of Pohlia nutans under salt stress reveal the important roles of ROS-scavenging system.</title>
        <authorList>
            <person name="Zhang W."/>
            <person name="Liu S."/>
            <person name="Li C."/>
            <person name="Zhang P."/>
            <person name="Zhang P."/>
        </authorList>
    </citation>
    <scope>NUCLEOTIDE SEQUENCE</scope>
    <source>
        <strain evidence="6">Antarctic Moss No.L</strain>
    </source>
</reference>
<dbReference type="Pfam" id="PF00170">
    <property type="entry name" value="bZIP_1"/>
    <property type="match status" value="1"/>
</dbReference>
<dbReference type="SMART" id="SM00338">
    <property type="entry name" value="BRLZ"/>
    <property type="match status" value="1"/>
</dbReference>
<dbReference type="EMBL" id="MH925231">
    <property type="protein sequence ID" value="QCF46581.1"/>
    <property type="molecule type" value="mRNA"/>
</dbReference>
<accession>A0A4D6QI95</accession>
<dbReference type="GO" id="GO:0003700">
    <property type="term" value="F:DNA-binding transcription factor activity"/>
    <property type="evidence" value="ECO:0007669"/>
    <property type="project" value="InterPro"/>
</dbReference>
<feature type="region of interest" description="Disordered" evidence="4">
    <location>
        <begin position="343"/>
        <end position="387"/>
    </location>
</feature>
<keyword evidence="2" id="KW-0238">DNA-binding</keyword>
<proteinExistence type="evidence at transcript level"/>
<dbReference type="SUPFAM" id="SSF57959">
    <property type="entry name" value="Leucine zipper domain"/>
    <property type="match status" value="1"/>
</dbReference>
<feature type="compositionally biased region" description="Polar residues" evidence="4">
    <location>
        <begin position="9"/>
        <end position="35"/>
    </location>
</feature>
<dbReference type="GO" id="GO:0003677">
    <property type="term" value="F:DNA binding"/>
    <property type="evidence" value="ECO:0007669"/>
    <property type="project" value="UniProtKB-KW"/>
</dbReference>
<dbReference type="PANTHER" id="PTHR22952:SF175">
    <property type="entry name" value="PROTEIN ABSCISIC ACID-INSENSITIVE 5"/>
    <property type="match status" value="1"/>
</dbReference>
<organism evidence="6">
    <name type="scientific">Pohlia nutans</name>
    <dbReference type="NCBI Taxonomy" id="140635"/>
    <lineage>
        <taxon>Eukaryota</taxon>
        <taxon>Viridiplantae</taxon>
        <taxon>Streptophyta</taxon>
        <taxon>Embryophyta</taxon>
        <taxon>Bryophyta</taxon>
        <taxon>Bryophytina</taxon>
        <taxon>Bryopsida</taxon>
        <taxon>Bryidae</taxon>
        <taxon>Bryanae</taxon>
        <taxon>Bryales</taxon>
        <taxon>Mniaceae</taxon>
        <taxon>Pohlia</taxon>
    </lineage>
</organism>
<dbReference type="CDD" id="cd14707">
    <property type="entry name" value="bZIP_plant_BZIP46"/>
    <property type="match status" value="1"/>
</dbReference>
<feature type="domain" description="BZIP" evidence="5">
    <location>
        <begin position="390"/>
        <end position="435"/>
    </location>
</feature>
<feature type="compositionally biased region" description="Low complexity" evidence="4">
    <location>
        <begin position="136"/>
        <end position="146"/>
    </location>
</feature>
<protein>
    <submittedName>
        <fullName evidence="6">Abscisic acid-insensitive 5</fullName>
    </submittedName>
</protein>
<comment type="subcellular location">
    <subcellularLocation>
        <location evidence="1">Nucleus</location>
    </subcellularLocation>
</comment>
<dbReference type="AlphaFoldDB" id="A0A4D6QI95"/>
<feature type="region of interest" description="Disordered" evidence="4">
    <location>
        <begin position="1"/>
        <end position="35"/>
    </location>
</feature>
<evidence type="ECO:0000313" key="6">
    <source>
        <dbReference type="EMBL" id="QCF46581.1"/>
    </source>
</evidence>
<dbReference type="InterPro" id="IPR043452">
    <property type="entry name" value="BZIP46-like"/>
</dbReference>
<keyword evidence="3" id="KW-0539">Nucleus</keyword>